<protein>
    <submittedName>
        <fullName evidence="2">Uncharacterized protein</fullName>
    </submittedName>
</protein>
<sequence>MAAGIQLWCRICALLTSFPDRAIGSVDDALGSLERVIMGFPSLIVQSTQGISQQCGVYTWSSDMILIWCDKRLALNFSLLGIEIFRKRSPEQEK</sequence>
<evidence type="ECO:0000313" key="2">
    <source>
        <dbReference type="EMBL" id="KAF3443149.1"/>
    </source>
</evidence>
<keyword evidence="1" id="KW-0732">Signal</keyword>
<dbReference type="Proteomes" id="UP000796880">
    <property type="component" value="Unassembled WGS sequence"/>
</dbReference>
<accession>A0A8K0MD38</accession>
<name>A0A8K0MD38_9ROSA</name>
<dbReference type="EMBL" id="VOIH02000007">
    <property type="protein sequence ID" value="KAF3443149.1"/>
    <property type="molecule type" value="Genomic_DNA"/>
</dbReference>
<feature type="chain" id="PRO_5035447582" evidence="1">
    <location>
        <begin position="25"/>
        <end position="94"/>
    </location>
</feature>
<dbReference type="AlphaFoldDB" id="A0A8K0MD38"/>
<reference evidence="2" key="1">
    <citation type="submission" date="2020-03" db="EMBL/GenBank/DDBJ databases">
        <title>A high-quality chromosome-level genome assembly of a woody plant with both climbing and erect habits, Rhamnella rubrinervis.</title>
        <authorList>
            <person name="Lu Z."/>
            <person name="Yang Y."/>
            <person name="Zhu X."/>
            <person name="Sun Y."/>
        </authorList>
    </citation>
    <scope>NUCLEOTIDE SEQUENCE</scope>
    <source>
        <strain evidence="2">BYM</strain>
        <tissue evidence="2">Leaf</tissue>
    </source>
</reference>
<gene>
    <name evidence="2" type="ORF">FNV43_RR17070</name>
</gene>
<proteinExistence type="predicted"/>
<evidence type="ECO:0000256" key="1">
    <source>
        <dbReference type="SAM" id="SignalP"/>
    </source>
</evidence>
<keyword evidence="3" id="KW-1185">Reference proteome</keyword>
<comment type="caution">
    <text evidence="2">The sequence shown here is derived from an EMBL/GenBank/DDBJ whole genome shotgun (WGS) entry which is preliminary data.</text>
</comment>
<organism evidence="2 3">
    <name type="scientific">Rhamnella rubrinervis</name>
    <dbReference type="NCBI Taxonomy" id="2594499"/>
    <lineage>
        <taxon>Eukaryota</taxon>
        <taxon>Viridiplantae</taxon>
        <taxon>Streptophyta</taxon>
        <taxon>Embryophyta</taxon>
        <taxon>Tracheophyta</taxon>
        <taxon>Spermatophyta</taxon>
        <taxon>Magnoliopsida</taxon>
        <taxon>eudicotyledons</taxon>
        <taxon>Gunneridae</taxon>
        <taxon>Pentapetalae</taxon>
        <taxon>rosids</taxon>
        <taxon>fabids</taxon>
        <taxon>Rosales</taxon>
        <taxon>Rhamnaceae</taxon>
        <taxon>rhamnoid group</taxon>
        <taxon>Rhamneae</taxon>
        <taxon>Rhamnella</taxon>
    </lineage>
</organism>
<evidence type="ECO:0000313" key="3">
    <source>
        <dbReference type="Proteomes" id="UP000796880"/>
    </source>
</evidence>
<feature type="signal peptide" evidence="1">
    <location>
        <begin position="1"/>
        <end position="24"/>
    </location>
</feature>